<keyword evidence="3" id="KW-1185">Reference proteome</keyword>
<reference evidence="1" key="1">
    <citation type="submission" date="2022-10" db="EMBL/GenBank/DDBJ databases">
        <authorList>
            <person name="Boutroux M."/>
        </authorList>
    </citation>
    <scope>NUCLEOTIDE SEQUENCE</scope>
    <source>
        <strain evidence="1">51.81</strain>
    </source>
</reference>
<organism evidence="1">
    <name type="scientific">Neisseria leonii</name>
    <dbReference type="NCBI Taxonomy" id="2995413"/>
    <lineage>
        <taxon>Bacteria</taxon>
        <taxon>Pseudomonadati</taxon>
        <taxon>Pseudomonadota</taxon>
        <taxon>Betaproteobacteria</taxon>
        <taxon>Neisseriales</taxon>
        <taxon>Neisseriaceae</taxon>
        <taxon>Neisseria</taxon>
    </lineage>
</organism>
<protein>
    <recommendedName>
        <fullName evidence="4">DUF927 domain-containing protein</fullName>
    </recommendedName>
</protein>
<dbReference type="Proteomes" id="UP001149607">
    <property type="component" value="Chromosome"/>
</dbReference>
<name>A0A9X4E5E7_9NEIS</name>
<dbReference type="InterPro" id="IPR027417">
    <property type="entry name" value="P-loop_NTPase"/>
</dbReference>
<evidence type="ECO:0008006" key="4">
    <source>
        <dbReference type="Google" id="ProtNLM"/>
    </source>
</evidence>
<dbReference type="EMBL" id="CP146598">
    <property type="protein sequence ID" value="WWY03108.1"/>
    <property type="molecule type" value="Genomic_DNA"/>
</dbReference>
<accession>A0A9X4E5E7</accession>
<evidence type="ECO:0000313" key="3">
    <source>
        <dbReference type="Proteomes" id="UP001149607"/>
    </source>
</evidence>
<dbReference type="RefSeq" id="WP_274585336.1">
    <property type="nucleotide sequence ID" value="NZ_CP146598.1"/>
</dbReference>
<proteinExistence type="predicted"/>
<evidence type="ECO:0000313" key="2">
    <source>
        <dbReference type="EMBL" id="WWY03108.1"/>
    </source>
</evidence>
<sequence length="992" mass="112101">MSWYFFYQTGKTEWLPAKAEDRRRILDEEQPEFATVLDISKVWTRNESRPAEIGYRGPLYFDWDGEDEIQDTLRSVRIFMDKLRDKGFDLTQASWFLSGNKGVHCTIPAECFMEGEELRRFVRDGESHLPQIYCHMAQDESLVTTYMDLRVYTGGRGRMWRTENRRRQLPGRETYKVPITPQALAELDEEGYWDWCSRPRPAVRTADPSKNPFLATLYAIARDRQAKLVKERKASEKQRVSFKDWNGLPPTIQEAFDGKGINQSLELNSIKMQICIAAAATQFPTLNDEEAFLTAIDGLIRSRVNHPGASHKTYNDIREYMRNGFRSVVSNGYYTYTAKAFAGILLPEYQTRQDLWGRHTNDTDAVKSMSSSIIQITGEYAANDTGIVAMEEEGPVYKATYTWKAGSVRAIRKETDPDRFDAYSTIPIVNGIERPRTILHITELSSGSKMHNHILSYGGLGIQMPPTQSSRALAALWMYGLGSDNPNTSGGLLATTKEGLYVQTVSTGEDTEPDYDRRFNFYWVEPANTVKGLNNPYKTELDEDEDNGEPRVPEPMYYEPSNPTGRFGTDLSQIRYTLKDAPYPMADVVEALLEMNGNNYAIAAITGWLTGCLIKEPLYRCGLITSFPILQVYGAAGSGKTTTMTTLLSMFTKDKHYSVHAAGGGFTAGASKGLLTGTCSLPVVIDEVKAQNVDKAWMDMFKSYVQNIYTLGTTIAKAGGKSTGSHHTEMVVETLTAPLAFMGETIETSQTSLRERIVPAAFQQSGLTGRSRYKDYLTENRRILGVIGWSLVRHVMDNPFSRVVELYRESKTDLKREVFRDNESRHYYNAVMVLTGFRVFADVIEEAFPQKFSGRLKSLEHALLSEDNWTLSTPTEVVLFLNEMATASHESSLDYNRLAAKNGHHYYFERGESKDGTVDFPVISCERVFTLYRERMKAINQNPVWVSADELYNAMTKSEAAVDSFSSNDYGRLCVKLSPSVLSDWKVSPFKP</sequence>
<dbReference type="EMBL" id="JAPQFL010000005">
    <property type="protein sequence ID" value="MDD9328231.1"/>
    <property type="molecule type" value="Genomic_DNA"/>
</dbReference>
<gene>
    <name evidence="1" type="ORF">ORY91_001651</name>
    <name evidence="2" type="ORF">V9W64_10580</name>
</gene>
<dbReference type="SUPFAM" id="SSF52540">
    <property type="entry name" value="P-loop containing nucleoside triphosphate hydrolases"/>
    <property type="match status" value="1"/>
</dbReference>
<evidence type="ECO:0000313" key="1">
    <source>
        <dbReference type="EMBL" id="MDD9328231.1"/>
    </source>
</evidence>
<reference evidence="2" key="2">
    <citation type="submission" date="2024-02" db="EMBL/GenBank/DDBJ databases">
        <title>Neisseria leonii sp. nov.</title>
        <authorList>
            <person name="Boutroux M."/>
            <person name="Favre-Rochex S."/>
            <person name="Gorgette O."/>
            <person name="Touak G."/>
            <person name="Muhle E."/>
            <person name="Chesneau O."/>
            <person name="Clermont D."/>
            <person name="Rahi P."/>
        </authorList>
    </citation>
    <scope>NUCLEOTIDE SEQUENCE</scope>
    <source>
        <strain evidence="2">51.81</strain>
    </source>
</reference>
<dbReference type="AlphaFoldDB" id="A0A9X4E5E7"/>